<protein>
    <submittedName>
        <fullName evidence="1">Uncharacterized protein</fullName>
    </submittedName>
</protein>
<dbReference type="Proteomes" id="UP000265520">
    <property type="component" value="Unassembled WGS sequence"/>
</dbReference>
<sequence length="44" mass="5182">MHRFMQVRAPVQGSQGNLVPVQQAMYRYKILSGDSRFLMHKFMP</sequence>
<evidence type="ECO:0000313" key="1">
    <source>
        <dbReference type="EMBL" id="MCI51133.1"/>
    </source>
</evidence>
<dbReference type="AlphaFoldDB" id="A0A392SQJ1"/>
<reference evidence="1 2" key="1">
    <citation type="journal article" date="2018" name="Front. Plant Sci.">
        <title>Red Clover (Trifolium pratense) and Zigzag Clover (T. medium) - A Picture of Genomic Similarities and Differences.</title>
        <authorList>
            <person name="Dluhosova J."/>
            <person name="Istvanek J."/>
            <person name="Nedelnik J."/>
            <person name="Repkova J."/>
        </authorList>
    </citation>
    <scope>NUCLEOTIDE SEQUENCE [LARGE SCALE GENOMIC DNA]</scope>
    <source>
        <strain evidence="2">cv. 10/8</strain>
        <tissue evidence="1">Leaf</tissue>
    </source>
</reference>
<evidence type="ECO:0000313" key="2">
    <source>
        <dbReference type="Proteomes" id="UP000265520"/>
    </source>
</evidence>
<organism evidence="1 2">
    <name type="scientific">Trifolium medium</name>
    <dbReference type="NCBI Taxonomy" id="97028"/>
    <lineage>
        <taxon>Eukaryota</taxon>
        <taxon>Viridiplantae</taxon>
        <taxon>Streptophyta</taxon>
        <taxon>Embryophyta</taxon>
        <taxon>Tracheophyta</taxon>
        <taxon>Spermatophyta</taxon>
        <taxon>Magnoliopsida</taxon>
        <taxon>eudicotyledons</taxon>
        <taxon>Gunneridae</taxon>
        <taxon>Pentapetalae</taxon>
        <taxon>rosids</taxon>
        <taxon>fabids</taxon>
        <taxon>Fabales</taxon>
        <taxon>Fabaceae</taxon>
        <taxon>Papilionoideae</taxon>
        <taxon>50 kb inversion clade</taxon>
        <taxon>NPAAA clade</taxon>
        <taxon>Hologalegina</taxon>
        <taxon>IRL clade</taxon>
        <taxon>Trifolieae</taxon>
        <taxon>Trifolium</taxon>
    </lineage>
</organism>
<feature type="non-terminal residue" evidence="1">
    <location>
        <position position="44"/>
    </location>
</feature>
<accession>A0A392SQJ1</accession>
<comment type="caution">
    <text evidence="1">The sequence shown here is derived from an EMBL/GenBank/DDBJ whole genome shotgun (WGS) entry which is preliminary data.</text>
</comment>
<dbReference type="EMBL" id="LXQA010427314">
    <property type="protein sequence ID" value="MCI51133.1"/>
    <property type="molecule type" value="Genomic_DNA"/>
</dbReference>
<name>A0A392SQJ1_9FABA</name>
<keyword evidence="2" id="KW-1185">Reference proteome</keyword>
<proteinExistence type="predicted"/>